<evidence type="ECO:0000259" key="6">
    <source>
        <dbReference type="PROSITE" id="PS51383"/>
    </source>
</evidence>
<dbReference type="RefSeq" id="XP_001449753.1">
    <property type="nucleotide sequence ID" value="XM_001449716.1"/>
</dbReference>
<evidence type="ECO:0000256" key="1">
    <source>
        <dbReference type="ARBA" id="ARBA00022741"/>
    </source>
</evidence>
<evidence type="ECO:0000256" key="2">
    <source>
        <dbReference type="ARBA" id="ARBA00022840"/>
    </source>
</evidence>
<keyword evidence="5" id="KW-0456">Lyase</keyword>
<evidence type="ECO:0000256" key="3">
    <source>
        <dbReference type="ARBA" id="ARBA00022857"/>
    </source>
</evidence>
<dbReference type="EMBL" id="CT868430">
    <property type="protein sequence ID" value="CAK82356.1"/>
    <property type="molecule type" value="Genomic_DNA"/>
</dbReference>
<keyword evidence="2" id="KW-0067">ATP-binding</keyword>
<keyword evidence="1" id="KW-0547">Nucleotide-binding</keyword>
<dbReference type="KEGG" id="ptm:GSPATT00016742001"/>
<proteinExistence type="predicted"/>
<dbReference type="InterPro" id="IPR000631">
    <property type="entry name" value="CARKD"/>
</dbReference>
<dbReference type="InParanoid" id="A0DH39"/>
<dbReference type="Proteomes" id="UP000000600">
    <property type="component" value="Unassembled WGS sequence"/>
</dbReference>
<dbReference type="HOGENOM" id="CLU_1963838_0_0_1"/>
<dbReference type="PROSITE" id="PS51383">
    <property type="entry name" value="YJEF_C_3"/>
    <property type="match status" value="1"/>
</dbReference>
<keyword evidence="8" id="KW-1185">Reference proteome</keyword>
<dbReference type="GO" id="GO:0047453">
    <property type="term" value="F:ATP-dependent NAD(P)H-hydrate dehydratase activity"/>
    <property type="evidence" value="ECO:0000318"/>
    <property type="project" value="GO_Central"/>
</dbReference>
<reference evidence="7 8" key="1">
    <citation type="journal article" date="2006" name="Nature">
        <title>Global trends of whole-genome duplications revealed by the ciliate Paramecium tetraurelia.</title>
        <authorList>
            <consortium name="Genoscope"/>
            <person name="Aury J.-M."/>
            <person name="Jaillon O."/>
            <person name="Duret L."/>
            <person name="Noel B."/>
            <person name="Jubin C."/>
            <person name="Porcel B.M."/>
            <person name="Segurens B."/>
            <person name="Daubin V."/>
            <person name="Anthouard V."/>
            <person name="Aiach N."/>
            <person name="Arnaiz O."/>
            <person name="Billaut A."/>
            <person name="Beisson J."/>
            <person name="Blanc I."/>
            <person name="Bouhouche K."/>
            <person name="Camara F."/>
            <person name="Duharcourt S."/>
            <person name="Guigo R."/>
            <person name="Gogendeau D."/>
            <person name="Katinka M."/>
            <person name="Keller A.-M."/>
            <person name="Kissmehl R."/>
            <person name="Klotz C."/>
            <person name="Koll F."/>
            <person name="Le Moue A."/>
            <person name="Lepere C."/>
            <person name="Malinsky S."/>
            <person name="Nowacki M."/>
            <person name="Nowak J.K."/>
            <person name="Plattner H."/>
            <person name="Poulain J."/>
            <person name="Ruiz F."/>
            <person name="Serrano V."/>
            <person name="Zagulski M."/>
            <person name="Dessen P."/>
            <person name="Betermier M."/>
            <person name="Weissenbach J."/>
            <person name="Scarpelli C."/>
            <person name="Schachter V."/>
            <person name="Sperling L."/>
            <person name="Meyer E."/>
            <person name="Cohen J."/>
            <person name="Wincker P."/>
        </authorList>
    </citation>
    <scope>NUCLEOTIDE SEQUENCE [LARGE SCALE GENOMIC DNA]</scope>
    <source>
        <strain evidence="7 8">Stock d4-2</strain>
    </source>
</reference>
<dbReference type="OrthoDB" id="8110916at2759"/>
<feature type="domain" description="YjeF C-terminal" evidence="6">
    <location>
        <begin position="3"/>
        <end position="49"/>
    </location>
</feature>
<dbReference type="Gene3D" id="3.40.1190.20">
    <property type="match status" value="2"/>
</dbReference>
<dbReference type="GeneID" id="5035538"/>
<name>A0DH39_PARTE</name>
<protein>
    <recommendedName>
        <fullName evidence="6">YjeF C-terminal domain-containing protein</fullName>
    </recommendedName>
</protein>
<dbReference type="InterPro" id="IPR029056">
    <property type="entry name" value="Ribokinase-like"/>
</dbReference>
<dbReference type="GO" id="GO:0005524">
    <property type="term" value="F:ATP binding"/>
    <property type="evidence" value="ECO:0007669"/>
    <property type="project" value="UniProtKB-KW"/>
</dbReference>
<evidence type="ECO:0000256" key="4">
    <source>
        <dbReference type="ARBA" id="ARBA00023027"/>
    </source>
</evidence>
<dbReference type="FunCoup" id="A0DH39">
    <property type="interactions" value="189"/>
</dbReference>
<dbReference type="AlphaFoldDB" id="A0DH39"/>
<dbReference type="PANTHER" id="PTHR12592">
    <property type="entry name" value="ATP-DEPENDENT (S)-NAD(P)H-HYDRATE DEHYDRATASE FAMILY MEMBER"/>
    <property type="match status" value="1"/>
</dbReference>
<keyword evidence="4" id="KW-0520">NAD</keyword>
<dbReference type="SUPFAM" id="SSF53613">
    <property type="entry name" value="Ribokinase-like"/>
    <property type="match status" value="1"/>
</dbReference>
<gene>
    <name evidence="7" type="ORF">GSPATT00016742001</name>
</gene>
<evidence type="ECO:0000313" key="7">
    <source>
        <dbReference type="EMBL" id="CAK82356.1"/>
    </source>
</evidence>
<organism evidence="7 8">
    <name type="scientific">Paramecium tetraurelia</name>
    <dbReference type="NCBI Taxonomy" id="5888"/>
    <lineage>
        <taxon>Eukaryota</taxon>
        <taxon>Sar</taxon>
        <taxon>Alveolata</taxon>
        <taxon>Ciliophora</taxon>
        <taxon>Intramacronucleata</taxon>
        <taxon>Oligohymenophorea</taxon>
        <taxon>Peniculida</taxon>
        <taxon>Parameciidae</taxon>
        <taxon>Paramecium</taxon>
    </lineage>
</organism>
<dbReference type="eggNOG" id="KOG3974">
    <property type="taxonomic scope" value="Eukaryota"/>
</dbReference>
<dbReference type="STRING" id="5888.A0DH39"/>
<keyword evidence="3" id="KW-0521">NADP</keyword>
<dbReference type="PANTHER" id="PTHR12592:SF0">
    <property type="entry name" value="ATP-DEPENDENT (S)-NAD(P)H-HYDRATE DEHYDRATASE"/>
    <property type="match status" value="1"/>
</dbReference>
<evidence type="ECO:0000256" key="5">
    <source>
        <dbReference type="ARBA" id="ARBA00023239"/>
    </source>
</evidence>
<evidence type="ECO:0000313" key="8">
    <source>
        <dbReference type="Proteomes" id="UP000000600"/>
    </source>
</evidence>
<dbReference type="GO" id="GO:0110051">
    <property type="term" value="P:metabolite repair"/>
    <property type="evidence" value="ECO:0000318"/>
    <property type="project" value="GO_Central"/>
</dbReference>
<sequence length="128" mass="14862">MFKQYSFSKIIPLLDKTSHKGQNGKIASIGGSFKYTGAPYYAAISSLSSIQIMHSLVFGPGLGRQKINRKVLEQLFKQNNSIKILDIDALWHISQKQNKLIIMQKMEKWDMQFKWKNLKRDVEVRLIF</sequence>
<accession>A0DH39</accession>